<accession>A0A813GXE1</accession>
<keyword evidence="3" id="KW-1133">Transmembrane helix</keyword>
<dbReference type="GO" id="GO:0008270">
    <property type="term" value="F:zinc ion binding"/>
    <property type="evidence" value="ECO:0007669"/>
    <property type="project" value="UniProtKB-KW"/>
</dbReference>
<protein>
    <recommendedName>
        <fullName evidence="4">C2H2-type domain-containing protein</fullName>
    </recommendedName>
</protein>
<keyword evidence="3" id="KW-0472">Membrane</keyword>
<evidence type="ECO:0000256" key="3">
    <source>
        <dbReference type="SAM" id="Phobius"/>
    </source>
</evidence>
<sequence>MAEAGVAEALLTEALQASVMAVRQEATEAEGGQSKRKEPLQAFGVEQRSSSSRRRVQSSLNDLDSILTVPAETGDEGVFRVAGGEGVHVGPGAEERWEGALEHVGPGALEVDTGPQGQQEEEVAAPSVRTLGTAQRPDDSLSVPLSDQGAPATEVEPPVLKEKVRLRLAELLPEELGEQRGEESSEEQKVPMLSGVDWESTLMRGGEGYMHPFSVLALSLMKPLHVDRVVRYHVYPDGTADRQKPEEGEVQKTAAWCFAVIAEMEEEEGTCFACMGVICGKVVVQKAKAEYFEEPKVCGEKAAGLREGYIGAAEATSIAAELSGIAWAAMWVLANVKAEITTIYPDCMPAIDAAAGRTTIGSQPELSRFVQAVARIFQCRGAQTRHTKAHSGQPWNELADAGAKACNADKLAESQLPYDKVRQLVASKGDQEWSWMRSLGDDKAYAYPRVVGNDIVAGYPSTEPRLEHFADLEGEEEERQESGGQRVAVHLQAKVTAANVLTCGWRADGARPMQGRLMPGRTSELAKQFHASKCVLVGCQEARTAEGTARHEEYFVISSGCTPGRTHGCELWISLEHKYGERRSTGGEGQEREEPLFFKAEDFVVLHGEPTLLVVAAEATGVRWLVVVGHAPHSKYSREATSAWWRKCGSLVRSFAEGRMVIALLDANAPVGSSTSSAVGGQGAESETFNGGCFHAFLQTQQLLAPSTFSHFHPGTSDTWTHSSGSASRKDFVCVKQEHSGFIDGSYVEEEIDLTIIRADHKAVSLQLCGIIEADKKAEWRQKVDFDRRLCSDPVRMFGFKKAVAELAPVPWGVDVNTHLQHAAAQLRRLLKAKPWMSAETWRLIDLKRSYLKVQREQWSQGQWTRAATCLQVWRWQVGQEAQQRSSANLSAESFAACIFEAAVAQDHVQKVHGLVVRSARKDKRQYLDGLAAEAAAAAARHDTKTLHQKLFCFRRSTPGKKQRAFQRPVPKLKLESGELAQSFQEGQERWQRHFVGIEAGQVMPFGQLAKQVFAKAGQKSEAKIEPGVLITRYELAQDFQRLKGGTALGEDLIPPEVLEEARFECADFLHPLFLKRTMWTIEPLMWKGGCLMSLFKGHGDTSECANSRAILLSSHLGKSLRRAMRRRLMPALESHALDSQLGGIAGGGTDLCAHVVRAFLHSLKVRHRSGAVIFADIHSAFYSVISALVMPLPCTDDSIAWLFDRLSIAPAAVHRLRARLEQASCLERCGVSPHLQAMTARCHEDTFFTTKGVKAIGATASGARPGDPFGDALFSFLMTECLQGAPWSGRRVVGGSRGSTICQLDADPAYYDDFVQLVEAETAQGAVNKVQAVMEILDKEMQARGLRLNYKPGKTGVLLHLVGAGAKEVRRQVFIEQSMQVPFETIAGETAKVHVVHAYRHVGSVATAIASNKSELACRRGCGAGALRPLRTAVYGNSRFSVEARKQLMESLVHSRLLRNVHIWCNFTGADYAGMHRATMLGLRAIHDKYAVEQEDYRNSDAKVLARLGHIEPRHLISIARLRYLPRMLKQGPDCLFAFIEHTAGEATSWAEQLRSDIAWLRGSLCSIDVPDFDSKPEDFFGYVKENPGRWKGLVKAAARRHIEHNKEQARVSRLEKEFVQFAVKHGAVQEREQMFVQASVADQFICYDCEQTFGTVQGLGVHMHRVHGRRQMCRWFAQQDSCGSCLKKFHSRARLVVHLIQSSPRCLEHLMRVNQPLEDAEVAELDHEDKLRNREEKKKGIGPRQALLPAFDLQGPKLPQVPWPERVRGRHGGQQEEEVCEPARVVRALGTASRPDDSLSEPWSDQSAPAQLGIPLPPSVRTLGTAQRPDDSLSVPLSDQGVPATEVEHRECCASTLVLPPEICKVLGTDFARHLKEVESKEGLRFGGEPRVDLQVFHPSCDLHPDAALTVVSGLENEEVNEQDEPLTEETKVELHKDQKRDDEWAVSLDPGGDEPRAQPQQLRARAAGKTEDEKPKPKPKPKPVSESGEAPIQLTQKQLRRVRALAAVRTVGVATISSTASTIGCSVFLLFCTMQVFTKLGSVVIAVTVLSCLCAIVVLPACLILFGPNRDPWHRRLCRNVSYLTQEIRRLRRRRHEALLVKAEPVVSAPGTFCPSQGAPDTKEETVVFGGIIP</sequence>
<evidence type="ECO:0000313" key="5">
    <source>
        <dbReference type="EMBL" id="CAE8629938.1"/>
    </source>
</evidence>
<gene>
    <name evidence="5" type="ORF">PGLA1383_LOCUS46338</name>
</gene>
<dbReference type="InterPro" id="IPR042480">
    <property type="entry name" value="DISP3"/>
</dbReference>
<dbReference type="PANTHER" id="PTHR46687">
    <property type="entry name" value="PROTEIN DISPATCHED HOMOLOG 3"/>
    <property type="match status" value="1"/>
</dbReference>
<dbReference type="InterPro" id="IPR013087">
    <property type="entry name" value="Znf_C2H2_type"/>
</dbReference>
<dbReference type="Gene3D" id="1.20.1640.10">
    <property type="entry name" value="Multidrug efflux transporter AcrB transmembrane domain"/>
    <property type="match status" value="1"/>
</dbReference>
<proteinExistence type="predicted"/>
<feature type="region of interest" description="Disordered" evidence="2">
    <location>
        <begin position="1919"/>
        <end position="1995"/>
    </location>
</feature>
<feature type="region of interest" description="Disordered" evidence="2">
    <location>
        <begin position="132"/>
        <end position="154"/>
    </location>
</feature>
<dbReference type="InterPro" id="IPR012337">
    <property type="entry name" value="RNaseH-like_sf"/>
</dbReference>
<dbReference type="GO" id="GO:0003676">
    <property type="term" value="F:nucleic acid binding"/>
    <property type="evidence" value="ECO:0007669"/>
    <property type="project" value="InterPro"/>
</dbReference>
<reference evidence="5" key="1">
    <citation type="submission" date="2021-02" db="EMBL/GenBank/DDBJ databases">
        <authorList>
            <person name="Dougan E. K."/>
            <person name="Rhodes N."/>
            <person name="Thang M."/>
            <person name="Chan C."/>
        </authorList>
    </citation>
    <scope>NUCLEOTIDE SEQUENCE</scope>
</reference>
<dbReference type="OrthoDB" id="410766at2759"/>
<dbReference type="SUPFAM" id="SSF82866">
    <property type="entry name" value="Multidrug efflux transporter AcrB transmembrane domain"/>
    <property type="match status" value="1"/>
</dbReference>
<evidence type="ECO:0000256" key="2">
    <source>
        <dbReference type="SAM" id="MobiDB-lite"/>
    </source>
</evidence>
<feature type="domain" description="C2H2-type" evidence="4">
    <location>
        <begin position="1646"/>
        <end position="1674"/>
    </location>
</feature>
<name>A0A813GXE1_POLGL</name>
<feature type="compositionally biased region" description="Acidic residues" evidence="2">
    <location>
        <begin position="1919"/>
        <end position="1930"/>
    </location>
</feature>
<dbReference type="Gene3D" id="3.30.160.60">
    <property type="entry name" value="Classic Zinc Finger"/>
    <property type="match status" value="1"/>
</dbReference>
<keyword evidence="6" id="KW-1185">Reference proteome</keyword>
<dbReference type="Proteomes" id="UP000654075">
    <property type="component" value="Unassembled WGS sequence"/>
</dbReference>
<evidence type="ECO:0000259" key="4">
    <source>
        <dbReference type="PROSITE" id="PS50157"/>
    </source>
</evidence>
<dbReference type="PANTHER" id="PTHR46687:SF1">
    <property type="entry name" value="PROTEIN DISPATCHED HOMOLOG 3"/>
    <property type="match status" value="1"/>
</dbReference>
<evidence type="ECO:0000313" key="6">
    <source>
        <dbReference type="Proteomes" id="UP000654075"/>
    </source>
</evidence>
<feature type="region of interest" description="Disordered" evidence="2">
    <location>
        <begin position="24"/>
        <end position="58"/>
    </location>
</feature>
<dbReference type="GO" id="GO:0005737">
    <property type="term" value="C:cytoplasm"/>
    <property type="evidence" value="ECO:0007669"/>
    <property type="project" value="TreeGrafter"/>
</dbReference>
<dbReference type="Gene3D" id="3.60.10.10">
    <property type="entry name" value="Endonuclease/exonuclease/phosphatase"/>
    <property type="match status" value="1"/>
</dbReference>
<dbReference type="PROSITE" id="PS00028">
    <property type="entry name" value="ZINC_FINGER_C2H2_1"/>
    <property type="match status" value="1"/>
</dbReference>
<keyword evidence="1" id="KW-0863">Zinc-finger</keyword>
<feature type="region of interest" description="Disordered" evidence="2">
    <location>
        <begin position="1794"/>
        <end position="1818"/>
    </location>
</feature>
<comment type="caution">
    <text evidence="5">The sequence shown here is derived from an EMBL/GenBank/DDBJ whole genome shotgun (WGS) entry which is preliminary data.</text>
</comment>
<dbReference type="InterPro" id="IPR036397">
    <property type="entry name" value="RNaseH_sf"/>
</dbReference>
<feature type="compositionally biased region" description="Basic and acidic residues" evidence="2">
    <location>
        <begin position="1931"/>
        <end position="1946"/>
    </location>
</feature>
<feature type="transmembrane region" description="Helical" evidence="3">
    <location>
        <begin position="2009"/>
        <end position="2034"/>
    </location>
</feature>
<keyword evidence="1" id="KW-0862">Zinc</keyword>
<dbReference type="Gene3D" id="3.30.420.10">
    <property type="entry name" value="Ribonuclease H-like superfamily/Ribonuclease H"/>
    <property type="match status" value="1"/>
</dbReference>
<evidence type="ECO:0000256" key="1">
    <source>
        <dbReference type="PROSITE-ProRule" id="PRU00042"/>
    </source>
</evidence>
<organism evidence="5 6">
    <name type="scientific">Polarella glacialis</name>
    <name type="common">Dinoflagellate</name>
    <dbReference type="NCBI Taxonomy" id="89957"/>
    <lineage>
        <taxon>Eukaryota</taxon>
        <taxon>Sar</taxon>
        <taxon>Alveolata</taxon>
        <taxon>Dinophyceae</taxon>
        <taxon>Suessiales</taxon>
        <taxon>Suessiaceae</taxon>
        <taxon>Polarella</taxon>
    </lineage>
</organism>
<dbReference type="InterPro" id="IPR036691">
    <property type="entry name" value="Endo/exonu/phosph_ase_sf"/>
</dbReference>
<feature type="compositionally biased region" description="Low complexity" evidence="2">
    <location>
        <begin position="1960"/>
        <end position="1970"/>
    </location>
</feature>
<dbReference type="PROSITE" id="PS50157">
    <property type="entry name" value="ZINC_FINGER_C2H2_2"/>
    <property type="match status" value="1"/>
</dbReference>
<feature type="transmembrane region" description="Helical" evidence="3">
    <location>
        <begin position="2046"/>
        <end position="2069"/>
    </location>
</feature>
<keyword evidence="1" id="KW-0479">Metal-binding</keyword>
<keyword evidence="3" id="KW-0812">Transmembrane</keyword>
<dbReference type="SUPFAM" id="SSF53098">
    <property type="entry name" value="Ribonuclease H-like"/>
    <property type="match status" value="1"/>
</dbReference>
<dbReference type="EMBL" id="CAJNNV010029746">
    <property type="protein sequence ID" value="CAE8629938.1"/>
    <property type="molecule type" value="Genomic_DNA"/>
</dbReference>